<evidence type="ECO:0000256" key="1">
    <source>
        <dbReference type="ARBA" id="ARBA00005466"/>
    </source>
</evidence>
<organism evidence="8 9">
    <name type="scientific">Curvularia clavata</name>
    <dbReference type="NCBI Taxonomy" id="95742"/>
    <lineage>
        <taxon>Eukaryota</taxon>
        <taxon>Fungi</taxon>
        <taxon>Dikarya</taxon>
        <taxon>Ascomycota</taxon>
        <taxon>Pezizomycotina</taxon>
        <taxon>Dothideomycetes</taxon>
        <taxon>Pleosporomycetidae</taxon>
        <taxon>Pleosporales</taxon>
        <taxon>Pleosporineae</taxon>
        <taxon>Pleosporaceae</taxon>
        <taxon>Curvularia</taxon>
    </lineage>
</organism>
<dbReference type="GO" id="GO:0071949">
    <property type="term" value="F:FAD binding"/>
    <property type="evidence" value="ECO:0007669"/>
    <property type="project" value="InterPro"/>
</dbReference>
<keyword evidence="2" id="KW-0285">Flavoprotein</keyword>
<keyword evidence="4" id="KW-0274">FAD</keyword>
<protein>
    <recommendedName>
        <fullName evidence="7">FAD-binding PCMH-type domain-containing protein</fullName>
    </recommendedName>
</protein>
<dbReference type="PROSITE" id="PS51387">
    <property type="entry name" value="FAD_PCMH"/>
    <property type="match status" value="1"/>
</dbReference>
<gene>
    <name evidence="8" type="ORF">yc1106_09190</name>
</gene>
<dbReference type="InterPro" id="IPR006094">
    <property type="entry name" value="Oxid_FAD_bind_N"/>
</dbReference>
<comment type="similarity">
    <text evidence="1">Belongs to the oxygen-dependent FAD-linked oxidoreductase family.</text>
</comment>
<dbReference type="Pfam" id="PF08031">
    <property type="entry name" value="BBE"/>
    <property type="match status" value="1"/>
</dbReference>
<evidence type="ECO:0000313" key="9">
    <source>
        <dbReference type="Proteomes" id="UP001056012"/>
    </source>
</evidence>
<evidence type="ECO:0000256" key="4">
    <source>
        <dbReference type="ARBA" id="ARBA00022827"/>
    </source>
</evidence>
<proteinExistence type="inferred from homology"/>
<keyword evidence="9" id="KW-1185">Reference proteome</keyword>
<name>A0A9Q8ZH17_CURCL</name>
<dbReference type="InterPro" id="IPR012951">
    <property type="entry name" value="BBE"/>
</dbReference>
<reference evidence="8" key="1">
    <citation type="submission" date="2021-12" db="EMBL/GenBank/DDBJ databases">
        <title>Curvularia clavata genome.</title>
        <authorList>
            <person name="Cao Y."/>
        </authorList>
    </citation>
    <scope>NUCLEOTIDE SEQUENCE</scope>
    <source>
        <strain evidence="8">Yc1106</strain>
    </source>
</reference>
<dbReference type="PANTHER" id="PTHR42973">
    <property type="entry name" value="BINDING OXIDOREDUCTASE, PUTATIVE (AFU_ORTHOLOGUE AFUA_1G17690)-RELATED"/>
    <property type="match status" value="1"/>
</dbReference>
<dbReference type="InterPro" id="IPR036318">
    <property type="entry name" value="FAD-bd_PCMH-like_sf"/>
</dbReference>
<keyword evidence="3 6" id="KW-0732">Signal</keyword>
<dbReference type="EMBL" id="CP089280">
    <property type="protein sequence ID" value="USP81916.1"/>
    <property type="molecule type" value="Genomic_DNA"/>
</dbReference>
<dbReference type="VEuPathDB" id="FungiDB:yc1106_09190"/>
<dbReference type="InterPro" id="IPR050416">
    <property type="entry name" value="FAD-linked_Oxidoreductase"/>
</dbReference>
<accession>A0A9Q8ZH17</accession>
<dbReference type="Gene3D" id="3.30.465.10">
    <property type="match status" value="1"/>
</dbReference>
<dbReference type="InterPro" id="IPR016169">
    <property type="entry name" value="FAD-bd_PCMH_sub2"/>
</dbReference>
<dbReference type="AlphaFoldDB" id="A0A9Q8ZH17"/>
<feature type="signal peptide" evidence="6">
    <location>
        <begin position="1"/>
        <end position="15"/>
    </location>
</feature>
<evidence type="ECO:0000256" key="5">
    <source>
        <dbReference type="ARBA" id="ARBA00023002"/>
    </source>
</evidence>
<feature type="chain" id="PRO_5040378277" description="FAD-binding PCMH-type domain-containing protein" evidence="6">
    <location>
        <begin position="16"/>
        <end position="491"/>
    </location>
</feature>
<dbReference type="Proteomes" id="UP001056012">
    <property type="component" value="Chromosome 7"/>
</dbReference>
<evidence type="ECO:0000256" key="3">
    <source>
        <dbReference type="ARBA" id="ARBA00022729"/>
    </source>
</evidence>
<sequence>MTLLLSFLFTASTFAQYALTATPQQIQADLTRILSHESDVVLTTDPSYQTNFTPRWTVYSKSRPAFNVAAKPATARDIQQIVRYATENNISFLATGGGDGYSTSLSGLTSALNVDLGNFKNVAVNASTNTMTVGAATIFADIFDPLYAAGKQFPSSGASTPSIIGLTLGGGIGPLTGAHGLLIDSLISVEMVTGSGQILKASNTENSELFWGMRGAGVNFGIVTYATYRIYDAFNNGVVYNADLVFEGEKNETIFKILNSYQGAQDDKLSISITSAVKNGDPQLSVSAIYFGTKEQGEAAIKPFLNQRPKFSNVSVIPSNQLVYIANFGSNAFARVKGVRADLWGYQLNNLTVATLSSTFTRFTNFIIENPGFEDSATWLVEKFGLGVTATIPDNSTAYAWRKTVAYGYFGFFLPENVTGQMTRNVDQFAEVIHHNLVVNCGNPERNVFPNYARGSETPEQVYGKSKLPILRSLKKKYDPKGLFNHFNPLV</sequence>
<dbReference type="Pfam" id="PF01565">
    <property type="entry name" value="FAD_binding_4"/>
    <property type="match status" value="1"/>
</dbReference>
<evidence type="ECO:0000259" key="7">
    <source>
        <dbReference type="PROSITE" id="PS51387"/>
    </source>
</evidence>
<dbReference type="SUPFAM" id="SSF56176">
    <property type="entry name" value="FAD-binding/transporter-associated domain-like"/>
    <property type="match status" value="1"/>
</dbReference>
<feature type="domain" description="FAD-binding PCMH-type" evidence="7">
    <location>
        <begin position="61"/>
        <end position="233"/>
    </location>
</feature>
<evidence type="ECO:0000256" key="6">
    <source>
        <dbReference type="SAM" id="SignalP"/>
    </source>
</evidence>
<dbReference type="InterPro" id="IPR016166">
    <property type="entry name" value="FAD-bd_PCMH"/>
</dbReference>
<dbReference type="PANTHER" id="PTHR42973:SF32">
    <property type="entry name" value="FAD-LINKED OXIDOREDUCTASE AFOF"/>
    <property type="match status" value="1"/>
</dbReference>
<evidence type="ECO:0000313" key="8">
    <source>
        <dbReference type="EMBL" id="USP81916.1"/>
    </source>
</evidence>
<keyword evidence="5" id="KW-0560">Oxidoreductase</keyword>
<dbReference type="OrthoDB" id="415825at2759"/>
<evidence type="ECO:0000256" key="2">
    <source>
        <dbReference type="ARBA" id="ARBA00022630"/>
    </source>
</evidence>
<dbReference type="GO" id="GO:0016491">
    <property type="term" value="F:oxidoreductase activity"/>
    <property type="evidence" value="ECO:0007669"/>
    <property type="project" value="UniProtKB-KW"/>
</dbReference>
<dbReference type="Gene3D" id="3.40.462.20">
    <property type="match status" value="1"/>
</dbReference>